<comment type="similarity">
    <text evidence="2">Belongs to the RLP family.</text>
</comment>
<evidence type="ECO:0000256" key="12">
    <source>
        <dbReference type="SAM" id="Phobius"/>
    </source>
</evidence>
<dbReference type="InterPro" id="IPR001611">
    <property type="entry name" value="Leu-rich_rpt"/>
</dbReference>
<keyword evidence="8 12" id="KW-1133">Transmembrane helix</keyword>
<keyword evidence="15" id="KW-1185">Reference proteome</keyword>
<gene>
    <name evidence="13" type="ORF">GLYMA_15G088400</name>
</gene>
<name>A0A0R0G546_SOYBN</name>
<accession>A0A0R0G546</accession>
<keyword evidence="3" id="KW-1003">Cell membrane</keyword>
<evidence type="ECO:0000256" key="11">
    <source>
        <dbReference type="ARBA" id="ARBA00023180"/>
    </source>
</evidence>
<evidence type="ECO:0000256" key="9">
    <source>
        <dbReference type="ARBA" id="ARBA00023136"/>
    </source>
</evidence>
<evidence type="ECO:0000313" key="15">
    <source>
        <dbReference type="Proteomes" id="UP000008827"/>
    </source>
</evidence>
<evidence type="ECO:0000256" key="8">
    <source>
        <dbReference type="ARBA" id="ARBA00022989"/>
    </source>
</evidence>
<dbReference type="OMA" id="MMNGTIA"/>
<evidence type="ECO:0000313" key="14">
    <source>
        <dbReference type="EnsemblPlants" id="KRH11090"/>
    </source>
</evidence>
<reference evidence="13" key="3">
    <citation type="submission" date="2018-07" db="EMBL/GenBank/DDBJ databases">
        <title>WGS assembly of Glycine max.</title>
        <authorList>
            <person name="Schmutz J."/>
            <person name="Cannon S."/>
            <person name="Schlueter J."/>
            <person name="Ma J."/>
            <person name="Mitros T."/>
            <person name="Nelson W."/>
            <person name="Hyten D."/>
            <person name="Song Q."/>
            <person name="Thelen J."/>
            <person name="Cheng J."/>
            <person name="Xu D."/>
            <person name="Hellsten U."/>
            <person name="May G."/>
            <person name="Yu Y."/>
            <person name="Sakurai T."/>
            <person name="Umezawa T."/>
            <person name="Bhattacharyya M."/>
            <person name="Sandhu D."/>
            <person name="Valliyodan B."/>
            <person name="Lindquist E."/>
            <person name="Peto M."/>
            <person name="Grant D."/>
            <person name="Shu S."/>
            <person name="Goodstein D."/>
            <person name="Barry K."/>
            <person name="Futrell-Griggs M."/>
            <person name="Abernathy B."/>
            <person name="Du J."/>
            <person name="Tian Z."/>
            <person name="Zhu L."/>
            <person name="Gill N."/>
            <person name="Joshi T."/>
            <person name="Libault M."/>
            <person name="Sethuraman A."/>
            <person name="Zhang X."/>
            <person name="Shinozaki K."/>
            <person name="Nguyen H."/>
            <person name="Wing R."/>
            <person name="Cregan P."/>
            <person name="Specht J."/>
            <person name="Grimwood J."/>
            <person name="Rokhsar D."/>
            <person name="Stacey G."/>
            <person name="Shoemaker R."/>
            <person name="Jackson S."/>
        </authorList>
    </citation>
    <scope>NUCLEOTIDE SEQUENCE</scope>
    <source>
        <tissue evidence="13">Callus</tissue>
    </source>
</reference>
<reference evidence="13 14" key="1">
    <citation type="journal article" date="2010" name="Nature">
        <title>Genome sequence of the palaeopolyploid soybean.</title>
        <authorList>
            <person name="Schmutz J."/>
            <person name="Cannon S.B."/>
            <person name="Schlueter J."/>
            <person name="Ma J."/>
            <person name="Mitros T."/>
            <person name="Nelson W."/>
            <person name="Hyten D.L."/>
            <person name="Song Q."/>
            <person name="Thelen J.J."/>
            <person name="Cheng J."/>
            <person name="Xu D."/>
            <person name="Hellsten U."/>
            <person name="May G.D."/>
            <person name="Yu Y."/>
            <person name="Sakurai T."/>
            <person name="Umezawa T."/>
            <person name="Bhattacharyya M.K."/>
            <person name="Sandhu D."/>
            <person name="Valliyodan B."/>
            <person name="Lindquist E."/>
            <person name="Peto M."/>
            <person name="Grant D."/>
            <person name="Shu S."/>
            <person name="Goodstein D."/>
            <person name="Barry K."/>
            <person name="Futrell-Griggs M."/>
            <person name="Abernathy B."/>
            <person name="Du J."/>
            <person name="Tian Z."/>
            <person name="Zhu L."/>
            <person name="Gill N."/>
            <person name="Joshi T."/>
            <person name="Libault M."/>
            <person name="Sethuraman A."/>
            <person name="Zhang X.-C."/>
            <person name="Shinozaki K."/>
            <person name="Nguyen H.T."/>
            <person name="Wing R.A."/>
            <person name="Cregan P."/>
            <person name="Specht J."/>
            <person name="Grimwood J."/>
            <person name="Rokhsar D."/>
            <person name="Stacey G."/>
            <person name="Shoemaker R.C."/>
            <person name="Jackson S.A."/>
        </authorList>
    </citation>
    <scope>NUCLEOTIDE SEQUENCE [LARGE SCALE GENOMIC DNA]</scope>
    <source>
        <strain evidence="14">cv. Williams 82</strain>
        <tissue evidence="13">Callus</tissue>
    </source>
</reference>
<dbReference type="AlphaFoldDB" id="A0A0R0G546"/>
<keyword evidence="6" id="KW-0732">Signal</keyword>
<feature type="transmembrane region" description="Helical" evidence="12">
    <location>
        <begin position="662"/>
        <end position="685"/>
    </location>
</feature>
<sequence>MLHYLDLSYANFSGKIPSQIGNLSNLHYLDVSTPYSALRVRDVSWLSALYSLQYLHMDFVNITSTSDEMFRALNMMPSLLVLHLSICNLRILPPTLPFENITSLSVLDLSVNDFNSSIPSWLFNLSNLTELDLYSSSLRGQLSRLSHLDLSSNSLSGLVPATMGNLSNLDTLNLEGNMMNGKIPESIGQLTKLYDLNLLKNNWEDLLLFSISSKRNPFALKVTQDWIPPFKHLYQVEIRDCQVGPTFPNWLRNQMSLENVILENVGISEEILGWLYNMSSHIEQLDLSHNKISRYLPKKMNFSSSNSPKVNFAFNQLKGPIPIWSGVTALYLRYSLLSGTLPANIGEEMSHLKELDLSNDLLNRSIPLSITRIQNLSYLDLSKNHLTGEIPVFGMGMQRLEIIDLSNNSLSGGIPTSICSLPSLFILELSNNKLSADLSSAFQNCTSLQTLSLGNKRFFELLSRGNTLTGSIPEELCRLPYLHLLDLANNNLSGSIPLCLDLVLKGRLIEYLNQMPVHSTIDLSNNYLPGEIPESLTELTHLGVLNLACNRLIGNIPNNVGSLTDLESLDLSHNSLSGPIPASMTSMTFLSFLNLSYDNLSVQIPVANQFGTFNDPSTYEGNPQLCGGQLPTNFSLFFPENGAQEKKHEDGADEDDDKTERLWLYASIAIGYITGFWLVCGSLVLKRSWRHAYFKFVFDMRDNLLVWIAINLAGVKRRFGLERN</sequence>
<dbReference type="STRING" id="3847.A0A0R0G546"/>
<dbReference type="SUPFAM" id="SSF52047">
    <property type="entry name" value="RNI-like"/>
    <property type="match status" value="1"/>
</dbReference>
<reference evidence="14" key="2">
    <citation type="submission" date="2018-02" db="UniProtKB">
        <authorList>
            <consortium name="EnsemblPlants"/>
        </authorList>
    </citation>
    <scope>IDENTIFICATION</scope>
    <source>
        <strain evidence="14">Williams 82</strain>
    </source>
</reference>
<dbReference type="SMART" id="SM00369">
    <property type="entry name" value="LRR_TYP"/>
    <property type="match status" value="7"/>
</dbReference>
<comment type="subcellular location">
    <subcellularLocation>
        <location evidence="1">Cell membrane</location>
        <topology evidence="1">Single-pass type I membrane protein</topology>
    </subcellularLocation>
</comment>
<evidence type="ECO:0000256" key="5">
    <source>
        <dbReference type="ARBA" id="ARBA00022692"/>
    </source>
</evidence>
<dbReference type="Pfam" id="PF13855">
    <property type="entry name" value="LRR_8"/>
    <property type="match status" value="3"/>
</dbReference>
<keyword evidence="5 12" id="KW-0812">Transmembrane</keyword>
<evidence type="ECO:0000256" key="1">
    <source>
        <dbReference type="ARBA" id="ARBA00004251"/>
    </source>
</evidence>
<dbReference type="Gramene" id="KRH11090">
    <property type="protein sequence ID" value="KRH11090"/>
    <property type="gene ID" value="GLYMA_15G088400"/>
</dbReference>
<evidence type="ECO:0000256" key="4">
    <source>
        <dbReference type="ARBA" id="ARBA00022614"/>
    </source>
</evidence>
<dbReference type="GO" id="GO:0005886">
    <property type="term" value="C:plasma membrane"/>
    <property type="evidence" value="ECO:0007669"/>
    <property type="project" value="UniProtKB-SubCell"/>
</dbReference>
<dbReference type="SUPFAM" id="SSF52058">
    <property type="entry name" value="L domain-like"/>
    <property type="match status" value="1"/>
</dbReference>
<dbReference type="SMR" id="A0A0R0G546"/>
<dbReference type="InterPro" id="IPR032675">
    <property type="entry name" value="LRR_dom_sf"/>
</dbReference>
<keyword evidence="11" id="KW-0325">Glycoprotein</keyword>
<dbReference type="OrthoDB" id="749832at2759"/>
<keyword evidence="10" id="KW-0675">Receptor</keyword>
<evidence type="ECO:0000256" key="10">
    <source>
        <dbReference type="ARBA" id="ARBA00023170"/>
    </source>
</evidence>
<keyword evidence="4" id="KW-0433">Leucine-rich repeat</keyword>
<dbReference type="EnsemblPlants" id="KRH11090">
    <property type="protein sequence ID" value="KRH11090"/>
    <property type="gene ID" value="GLYMA_15G088400"/>
</dbReference>
<evidence type="ECO:0000313" key="13">
    <source>
        <dbReference type="EMBL" id="KRH11090.1"/>
    </source>
</evidence>
<evidence type="ECO:0000256" key="6">
    <source>
        <dbReference type="ARBA" id="ARBA00022729"/>
    </source>
</evidence>
<dbReference type="PANTHER" id="PTHR48063">
    <property type="entry name" value="LRR RECEPTOR-LIKE KINASE"/>
    <property type="match status" value="1"/>
</dbReference>
<dbReference type="Gene3D" id="3.80.10.10">
    <property type="entry name" value="Ribonuclease Inhibitor"/>
    <property type="match status" value="3"/>
</dbReference>
<dbReference type="PRINTS" id="PR00019">
    <property type="entry name" value="LEURICHRPT"/>
</dbReference>
<dbReference type="Pfam" id="PF00560">
    <property type="entry name" value="LRR_1"/>
    <property type="match status" value="5"/>
</dbReference>
<dbReference type="InterPro" id="IPR046956">
    <property type="entry name" value="RLP23-like"/>
</dbReference>
<dbReference type="InterPro" id="IPR003591">
    <property type="entry name" value="Leu-rich_rpt_typical-subtyp"/>
</dbReference>
<proteinExistence type="inferred from homology"/>
<dbReference type="PANTHER" id="PTHR48063:SF29">
    <property type="entry name" value="LRR RECEPTOR-LIKE KINASE FAMILY PROTEIN"/>
    <property type="match status" value="1"/>
</dbReference>
<evidence type="ECO:0000256" key="2">
    <source>
        <dbReference type="ARBA" id="ARBA00009592"/>
    </source>
</evidence>
<dbReference type="SMART" id="SM00365">
    <property type="entry name" value="LRR_SD22"/>
    <property type="match status" value="5"/>
</dbReference>
<dbReference type="InParanoid" id="A0A0R0G546"/>
<keyword evidence="7" id="KW-0677">Repeat</keyword>
<keyword evidence="9 12" id="KW-0472">Membrane</keyword>
<dbReference type="Proteomes" id="UP000008827">
    <property type="component" value="Chromosome 15"/>
</dbReference>
<dbReference type="EMBL" id="CM000848">
    <property type="protein sequence ID" value="KRH11090.1"/>
    <property type="molecule type" value="Genomic_DNA"/>
</dbReference>
<organism evidence="13">
    <name type="scientific">Glycine max</name>
    <name type="common">Soybean</name>
    <name type="synonym">Glycine hispida</name>
    <dbReference type="NCBI Taxonomy" id="3847"/>
    <lineage>
        <taxon>Eukaryota</taxon>
        <taxon>Viridiplantae</taxon>
        <taxon>Streptophyta</taxon>
        <taxon>Embryophyta</taxon>
        <taxon>Tracheophyta</taxon>
        <taxon>Spermatophyta</taxon>
        <taxon>Magnoliopsida</taxon>
        <taxon>eudicotyledons</taxon>
        <taxon>Gunneridae</taxon>
        <taxon>Pentapetalae</taxon>
        <taxon>rosids</taxon>
        <taxon>fabids</taxon>
        <taxon>Fabales</taxon>
        <taxon>Fabaceae</taxon>
        <taxon>Papilionoideae</taxon>
        <taxon>50 kb inversion clade</taxon>
        <taxon>NPAAA clade</taxon>
        <taxon>indigoferoid/millettioid clade</taxon>
        <taxon>Phaseoleae</taxon>
        <taxon>Glycine</taxon>
        <taxon>Glycine subgen. Soja</taxon>
    </lineage>
</organism>
<evidence type="ECO:0000256" key="7">
    <source>
        <dbReference type="ARBA" id="ARBA00022737"/>
    </source>
</evidence>
<dbReference type="FunFam" id="3.80.10.10:FF:000095">
    <property type="entry name" value="LRR receptor-like serine/threonine-protein kinase GSO1"/>
    <property type="match status" value="1"/>
</dbReference>
<protein>
    <submittedName>
        <fullName evidence="13 14">Uncharacterized protein</fullName>
    </submittedName>
</protein>
<evidence type="ECO:0000256" key="3">
    <source>
        <dbReference type="ARBA" id="ARBA00022475"/>
    </source>
</evidence>